<dbReference type="OrthoDB" id="1889307at2759"/>
<dbReference type="InterPro" id="IPR005333">
    <property type="entry name" value="Transcription_factor_TCP"/>
</dbReference>
<dbReference type="KEGG" id="sind:105168872"/>
<keyword evidence="4" id="KW-0804">Transcription</keyword>
<dbReference type="RefSeq" id="XP_011087359.1">
    <property type="nucleotide sequence ID" value="XM_011089057.2"/>
</dbReference>
<dbReference type="Pfam" id="PF03634">
    <property type="entry name" value="TCP"/>
    <property type="match status" value="1"/>
</dbReference>
<reference evidence="9" key="1">
    <citation type="submission" date="2025-08" db="UniProtKB">
        <authorList>
            <consortium name="RefSeq"/>
        </authorList>
    </citation>
    <scope>IDENTIFICATION</scope>
</reference>
<feature type="region of interest" description="Disordered" evidence="6">
    <location>
        <begin position="1"/>
        <end position="26"/>
    </location>
</feature>
<dbReference type="PANTHER" id="PTHR31072:SF147">
    <property type="entry name" value="TRANSCRIPTION FACTOR TCP13"/>
    <property type="match status" value="1"/>
</dbReference>
<sequence>MMAMNPREKDFQAKRDGDPNYNKFPKFTSSSRQWSSYKNPRIIRVSRDFGGKDRHSKVCTLRGLRDRRIRLSVPTAIQLYDLQDKLGLSQPSKVVDWLLDATKDEIDKLPPLPMIPGSFTPFHQPTLACQDSSGTINPQNPMSHFLATNHPFAKNLGISTPRKDGIIKIDEDEKEMSTTGKEKWIFPQQEQENQEGFGGFVAQLSAQNLFPLSNINHQSSSIPNLGYNSYFHCWDPPNLSLSQFGGGFTFPNQTDEQQQQQPYNTLSTFNLPTSSQLYFCPSATALPASIIPSFPSYISTPSLDNYGLRQFNHHHQLQQNPQLLPTTTLHLINPTMKSFALNVNSKTVNHSQDQKAADERRNKDHRNS</sequence>
<dbReference type="GO" id="GO:0005634">
    <property type="term" value="C:nucleus"/>
    <property type="evidence" value="ECO:0007669"/>
    <property type="project" value="UniProtKB-SubCell"/>
</dbReference>
<evidence type="ECO:0000256" key="1">
    <source>
        <dbReference type="ARBA" id="ARBA00004123"/>
    </source>
</evidence>
<keyword evidence="3" id="KW-0238">DNA-binding</keyword>
<feature type="compositionally biased region" description="Basic and acidic residues" evidence="6">
    <location>
        <begin position="352"/>
        <end position="368"/>
    </location>
</feature>
<proteinExistence type="predicted"/>
<evidence type="ECO:0000313" key="9">
    <source>
        <dbReference type="RefSeq" id="XP_011087359.1"/>
    </source>
</evidence>
<evidence type="ECO:0000256" key="6">
    <source>
        <dbReference type="SAM" id="MobiDB-lite"/>
    </source>
</evidence>
<dbReference type="GO" id="GO:0003700">
    <property type="term" value="F:DNA-binding transcription factor activity"/>
    <property type="evidence" value="ECO:0007669"/>
    <property type="project" value="InterPro"/>
</dbReference>
<keyword evidence="2" id="KW-0805">Transcription regulation</keyword>
<evidence type="ECO:0000313" key="8">
    <source>
        <dbReference type="Proteomes" id="UP000504604"/>
    </source>
</evidence>
<feature type="region of interest" description="Disordered" evidence="6">
    <location>
        <begin position="346"/>
        <end position="368"/>
    </location>
</feature>
<gene>
    <name evidence="9" type="primary">LOC105168872</name>
</gene>
<dbReference type="GO" id="GO:0043565">
    <property type="term" value="F:sequence-specific DNA binding"/>
    <property type="evidence" value="ECO:0007669"/>
    <property type="project" value="TreeGrafter"/>
</dbReference>
<keyword evidence="8" id="KW-1185">Reference proteome</keyword>
<dbReference type="PROSITE" id="PS51369">
    <property type="entry name" value="TCP"/>
    <property type="match status" value="1"/>
</dbReference>
<name>A0A6I9TP19_SESIN</name>
<protein>
    <submittedName>
        <fullName evidence="9">Transcription factor TCP5</fullName>
    </submittedName>
</protein>
<dbReference type="InterPro" id="IPR017887">
    <property type="entry name" value="TF_TCP_subgr"/>
</dbReference>
<evidence type="ECO:0000259" key="7">
    <source>
        <dbReference type="PROSITE" id="PS51369"/>
    </source>
</evidence>
<organism evidence="8 9">
    <name type="scientific">Sesamum indicum</name>
    <name type="common">Oriental sesame</name>
    <name type="synonym">Sesamum orientale</name>
    <dbReference type="NCBI Taxonomy" id="4182"/>
    <lineage>
        <taxon>Eukaryota</taxon>
        <taxon>Viridiplantae</taxon>
        <taxon>Streptophyta</taxon>
        <taxon>Embryophyta</taxon>
        <taxon>Tracheophyta</taxon>
        <taxon>Spermatophyta</taxon>
        <taxon>Magnoliopsida</taxon>
        <taxon>eudicotyledons</taxon>
        <taxon>Gunneridae</taxon>
        <taxon>Pentapetalae</taxon>
        <taxon>asterids</taxon>
        <taxon>lamiids</taxon>
        <taxon>Lamiales</taxon>
        <taxon>Pedaliaceae</taxon>
        <taxon>Sesamum</taxon>
    </lineage>
</organism>
<comment type="subcellular location">
    <subcellularLocation>
        <location evidence="1">Nucleus</location>
    </subcellularLocation>
</comment>
<accession>A0A6I9TP19</accession>
<dbReference type="Gramene" id="SIN_1022672.t">
    <property type="protein sequence ID" value="SIN_1022672.t.cds1"/>
    <property type="gene ID" value="SIN_1022672"/>
</dbReference>
<dbReference type="PANTHER" id="PTHR31072">
    <property type="entry name" value="TRANSCRIPTION FACTOR TCP4-RELATED"/>
    <property type="match status" value="1"/>
</dbReference>
<evidence type="ECO:0000256" key="2">
    <source>
        <dbReference type="ARBA" id="ARBA00023015"/>
    </source>
</evidence>
<dbReference type="AlphaFoldDB" id="A0A6I9TP19"/>
<feature type="compositionally biased region" description="Basic and acidic residues" evidence="6">
    <location>
        <begin position="1"/>
        <end position="18"/>
    </location>
</feature>
<evidence type="ECO:0000256" key="5">
    <source>
        <dbReference type="ARBA" id="ARBA00023242"/>
    </source>
</evidence>
<feature type="domain" description="TCP" evidence="7">
    <location>
        <begin position="51"/>
        <end position="109"/>
    </location>
</feature>
<dbReference type="GeneID" id="105168872"/>
<keyword evidence="5" id="KW-0539">Nucleus</keyword>
<evidence type="ECO:0000256" key="4">
    <source>
        <dbReference type="ARBA" id="ARBA00023163"/>
    </source>
</evidence>
<dbReference type="InParanoid" id="A0A6I9TP19"/>
<dbReference type="Proteomes" id="UP000504604">
    <property type="component" value="Linkage group LG8"/>
</dbReference>
<dbReference type="FunCoup" id="A0A6I9TP19">
    <property type="interactions" value="110"/>
</dbReference>
<evidence type="ECO:0000256" key="3">
    <source>
        <dbReference type="ARBA" id="ARBA00023125"/>
    </source>
</evidence>